<accession>A0A1X1XQ45</accession>
<dbReference type="Proteomes" id="UP000193487">
    <property type="component" value="Unassembled WGS sequence"/>
</dbReference>
<keyword evidence="1" id="KW-0472">Membrane</keyword>
<proteinExistence type="predicted"/>
<dbReference type="AlphaFoldDB" id="A0A1X1XQ45"/>
<dbReference type="EMBL" id="LQPE01000143">
    <property type="protein sequence ID" value="ORW00976.1"/>
    <property type="molecule type" value="Genomic_DNA"/>
</dbReference>
<dbReference type="STRING" id="487514.A5707_19315"/>
<dbReference type="OrthoDB" id="3482508at2"/>
<feature type="transmembrane region" description="Helical" evidence="1">
    <location>
        <begin position="67"/>
        <end position="85"/>
    </location>
</feature>
<evidence type="ECO:0000313" key="2">
    <source>
        <dbReference type="EMBL" id="ORW00976.1"/>
    </source>
</evidence>
<gene>
    <name evidence="2" type="ORF">AWC14_09555</name>
</gene>
<name>A0A1X1XQ45_9MYCO</name>
<organism evidence="2 3">
    <name type="scientific">Mycobacterium kyorinense</name>
    <dbReference type="NCBI Taxonomy" id="487514"/>
    <lineage>
        <taxon>Bacteria</taxon>
        <taxon>Bacillati</taxon>
        <taxon>Actinomycetota</taxon>
        <taxon>Actinomycetes</taxon>
        <taxon>Mycobacteriales</taxon>
        <taxon>Mycobacteriaceae</taxon>
        <taxon>Mycobacterium</taxon>
    </lineage>
</organism>
<reference evidence="2 3" key="1">
    <citation type="submission" date="2016-01" db="EMBL/GenBank/DDBJ databases">
        <title>The new phylogeny of the genus Mycobacterium.</title>
        <authorList>
            <person name="Tarcisio F."/>
            <person name="Conor M."/>
            <person name="Antonella G."/>
            <person name="Elisabetta G."/>
            <person name="Giulia F.S."/>
            <person name="Sara T."/>
            <person name="Anna F."/>
            <person name="Clotilde B."/>
            <person name="Roberto B."/>
            <person name="Veronica D.S."/>
            <person name="Fabio R."/>
            <person name="Monica P."/>
            <person name="Olivier J."/>
            <person name="Enrico T."/>
            <person name="Nicola S."/>
        </authorList>
    </citation>
    <scope>NUCLEOTIDE SEQUENCE [LARGE SCALE GENOMIC DNA]</scope>
    <source>
        <strain evidence="2 3">DSM 45166</strain>
    </source>
</reference>
<dbReference type="RefSeq" id="WP_045373856.1">
    <property type="nucleotide sequence ID" value="NZ_BBKA01000011.1"/>
</dbReference>
<evidence type="ECO:0000256" key="1">
    <source>
        <dbReference type="SAM" id="Phobius"/>
    </source>
</evidence>
<keyword evidence="3" id="KW-1185">Reference proteome</keyword>
<keyword evidence="1" id="KW-0812">Transmembrane</keyword>
<evidence type="ECO:0000313" key="3">
    <source>
        <dbReference type="Proteomes" id="UP000193487"/>
    </source>
</evidence>
<sequence length="91" mass="9716">MSRKSNRLARFSGLALAGAGVSHFTSPQLFEPISKPVFPHNTRQHIYTNGGIETVLGLGFSSRRTRSAAIVGLIAYLAYLGGSAIRNGQKA</sequence>
<protein>
    <recommendedName>
        <fullName evidence="4">DoxX family protein</fullName>
    </recommendedName>
</protein>
<keyword evidence="1" id="KW-1133">Transmembrane helix</keyword>
<comment type="caution">
    <text evidence="2">The sequence shown here is derived from an EMBL/GenBank/DDBJ whole genome shotgun (WGS) entry which is preliminary data.</text>
</comment>
<evidence type="ECO:0008006" key="4">
    <source>
        <dbReference type="Google" id="ProtNLM"/>
    </source>
</evidence>